<evidence type="ECO:0000313" key="1">
    <source>
        <dbReference type="EMBL" id="AZE48362.1"/>
    </source>
</evidence>
<proteinExistence type="predicted"/>
<protein>
    <submittedName>
        <fullName evidence="1">VgrG protein</fullName>
    </submittedName>
</protein>
<sequence length="111" mass="12774">MSASHKPAFLQLAQNGTGIHGQIYRVTQGDSGKRLTRYCVTLRPQLSYLAHRINQRIFQHLSVPKIIGQVLEEHSIQSNAYQFHFGYKYLPWQNLYLALFFSSPHSLTSLL</sequence>
<accession>A0A3G7TPP7</accession>
<evidence type="ECO:0000313" key="2">
    <source>
        <dbReference type="Proteomes" id="UP000268048"/>
    </source>
</evidence>
<dbReference type="SUPFAM" id="SSF69279">
    <property type="entry name" value="Phage tail proteins"/>
    <property type="match status" value="1"/>
</dbReference>
<dbReference type="Proteomes" id="UP000268048">
    <property type="component" value="Chromosome"/>
</dbReference>
<name>A0A3G7TPP7_9PSED</name>
<organism evidence="1 2">
    <name type="scientific">Pseudomonas chlororaphis</name>
    <dbReference type="NCBI Taxonomy" id="587753"/>
    <lineage>
        <taxon>Bacteria</taxon>
        <taxon>Pseudomonadati</taxon>
        <taxon>Pseudomonadota</taxon>
        <taxon>Gammaproteobacteria</taxon>
        <taxon>Pseudomonadales</taxon>
        <taxon>Pseudomonadaceae</taxon>
        <taxon>Pseudomonas</taxon>
    </lineage>
</organism>
<dbReference type="Gene3D" id="3.55.50.10">
    <property type="entry name" value="Baseplate protein-like domains"/>
    <property type="match status" value="1"/>
</dbReference>
<dbReference type="EMBL" id="CP027753">
    <property type="protein sequence ID" value="AZE48362.1"/>
    <property type="molecule type" value="Genomic_DNA"/>
</dbReference>
<dbReference type="AlphaFoldDB" id="A0A3G7TPP7"/>
<gene>
    <name evidence="1" type="ORF">C4K04_2690</name>
</gene>
<dbReference type="Pfam" id="PF05954">
    <property type="entry name" value="Phage_GPD"/>
    <property type="match status" value="1"/>
</dbReference>
<dbReference type="Gene3D" id="2.30.110.50">
    <property type="match status" value="1"/>
</dbReference>
<reference evidence="1 2" key="1">
    <citation type="submission" date="2018-03" db="EMBL/GenBank/DDBJ databases">
        <title>Diversity of phytobeneficial traits revealed by whole-genome analysis of worldwide-isolated phenazine-producing Pseudomonas spp.</title>
        <authorList>
            <person name="Biessy A."/>
            <person name="Novinscak A."/>
            <person name="Blom J."/>
            <person name="Leger G."/>
            <person name="Thomashow L.S."/>
            <person name="Cazorla F.M."/>
            <person name="Josic D."/>
            <person name="Filion M."/>
        </authorList>
    </citation>
    <scope>NUCLEOTIDE SEQUENCE [LARGE SCALE GENOMIC DNA]</scope>
    <source>
        <strain evidence="1 2">B25</strain>
    </source>
</reference>